<dbReference type="SUPFAM" id="SSF48371">
    <property type="entry name" value="ARM repeat"/>
    <property type="match status" value="1"/>
</dbReference>
<dbReference type="PANTHER" id="PTHR12904">
    <property type="match status" value="1"/>
</dbReference>
<dbReference type="SUPFAM" id="SSF52047">
    <property type="entry name" value="RNI-like"/>
    <property type="match status" value="1"/>
</dbReference>
<evidence type="ECO:0000256" key="1">
    <source>
        <dbReference type="ARBA" id="ARBA00022786"/>
    </source>
</evidence>
<dbReference type="Proteomes" id="UP000695000">
    <property type="component" value="Unplaced"/>
</dbReference>
<dbReference type="Pfam" id="PF25013">
    <property type="entry name" value="LRR_Zer-1"/>
    <property type="match status" value="1"/>
</dbReference>
<dbReference type="Gene3D" id="1.25.10.10">
    <property type="entry name" value="Leucine-rich Repeat Variant"/>
    <property type="match status" value="1"/>
</dbReference>
<feature type="domain" description="Zer-1-like leucine-rich repeats region" evidence="3">
    <location>
        <begin position="206"/>
        <end position="340"/>
    </location>
</feature>
<dbReference type="GeneID" id="108557193"/>
<dbReference type="PANTHER" id="PTHR12904:SF23">
    <property type="entry name" value="PROTEIN ZER-1 HOMOLOG"/>
    <property type="match status" value="1"/>
</dbReference>
<dbReference type="InterPro" id="IPR032675">
    <property type="entry name" value="LRR_dom_sf"/>
</dbReference>
<dbReference type="RefSeq" id="XP_017769120.1">
    <property type="nucleotide sequence ID" value="XM_017913631.1"/>
</dbReference>
<reference evidence="5" key="1">
    <citation type="submission" date="2025-08" db="UniProtKB">
        <authorList>
            <consortium name="RefSeq"/>
        </authorList>
    </citation>
    <scope>IDENTIFICATION</scope>
    <source>
        <tissue evidence="5">Whole Larva</tissue>
    </source>
</reference>
<dbReference type="Gene3D" id="3.80.10.10">
    <property type="entry name" value="Ribonuclease Inhibitor"/>
    <property type="match status" value="2"/>
</dbReference>
<dbReference type="InterPro" id="IPR051341">
    <property type="entry name" value="Zyg-11_UBL_adapter"/>
</dbReference>
<dbReference type="InterPro" id="IPR016024">
    <property type="entry name" value="ARM-type_fold"/>
</dbReference>
<keyword evidence="1" id="KW-0833">Ubl conjugation pathway</keyword>
<organism evidence="4 5">
    <name type="scientific">Nicrophorus vespilloides</name>
    <name type="common">Boreal carrion beetle</name>
    <dbReference type="NCBI Taxonomy" id="110193"/>
    <lineage>
        <taxon>Eukaryota</taxon>
        <taxon>Metazoa</taxon>
        <taxon>Ecdysozoa</taxon>
        <taxon>Arthropoda</taxon>
        <taxon>Hexapoda</taxon>
        <taxon>Insecta</taxon>
        <taxon>Pterygota</taxon>
        <taxon>Neoptera</taxon>
        <taxon>Endopterygota</taxon>
        <taxon>Coleoptera</taxon>
        <taxon>Polyphaga</taxon>
        <taxon>Staphyliniformia</taxon>
        <taxon>Silphidae</taxon>
        <taxon>Nicrophorinae</taxon>
        <taxon>Nicrophorus</taxon>
    </lineage>
</organism>
<keyword evidence="4" id="KW-1185">Reference proteome</keyword>
<proteinExistence type="predicted"/>
<evidence type="ECO:0000259" key="2">
    <source>
        <dbReference type="Pfam" id="PF22964"/>
    </source>
</evidence>
<dbReference type="Pfam" id="PF22964">
    <property type="entry name" value="ZER1-like_2nd"/>
    <property type="match status" value="1"/>
</dbReference>
<evidence type="ECO:0000259" key="3">
    <source>
        <dbReference type="Pfam" id="PF25013"/>
    </source>
</evidence>
<sequence length="776" mass="88520">MMLQSSKKKCCHSKVLPTDCCTFCVLTMPESLLDICFQYVADHLETLCDRGIFTFDKMRLRKHITLPMEICEKLLNVKASKPGKIDTQFLHIFDNLSATRLKRVKLRNTNVNDAGLKILLKHKLIELEISECQFITLESIKNLTAFGTNLVSLTIGENVNMFPYSSFGLPMRMEVNYDKERIFLADNLKRLTLRRADSLLPDFYTLLLKPLGKLTHLDLSNSSELGNLKCIEHLTNLSSLILYNVFKLDSAITSICKMTNLRHLDISQSKEETGKFESGSVVLAKIIENLPNLSSLDISGTNLAGTGVAEVNDDFRYASDIPGLGLRVGNPLHFLGLYETQHDACLRHDIPAKLIAGNANEEQILVAAMAYIERPDMLQKVLNELFHLFRFESCQHIGQALHIVLESMNRHINERHIQISGSATLFYIVKGTGVELHEVFQVKRRIITTLLNGMCVHRNDDTMMRNGCLTLCQFKIPADVVFDYERLVEILLHSVYGMQQESFVQRIGIYLLNSLACQVDRQQKVKLGDLGAITKMLWLIMDRLAKGLCDDVLEVAWSTMWNVTDETPQNCKKFLENRGMEYFLECLQKFPDKEELLRNMMGLLGNVAEVRELRYYLMKREYICVFSNLLDSLSDGIEVSYNAAGVISHIASDGPEVWTIKEPSRDYVLNRMMIAIDRWDLGSHRNINYRSFEPILYLVKIFDTPECQRWAVWALANLTRVYPEKYCNLVIAEGGVTILQEILMHPVPPFAVKDLASIVVANCSYYKDNRFDCLDG</sequence>
<name>A0ABM1M3H0_NICVS</name>
<evidence type="ECO:0000313" key="5">
    <source>
        <dbReference type="RefSeq" id="XP_017769120.1"/>
    </source>
</evidence>
<dbReference type="InterPro" id="IPR011989">
    <property type="entry name" value="ARM-like"/>
</dbReference>
<protein>
    <submittedName>
        <fullName evidence="5">Protein zer-1 homolog</fullName>
    </submittedName>
</protein>
<evidence type="ECO:0000313" key="4">
    <source>
        <dbReference type="Proteomes" id="UP000695000"/>
    </source>
</evidence>
<dbReference type="InterPro" id="IPR056845">
    <property type="entry name" value="LRR_Zer-1"/>
</dbReference>
<accession>A0ABM1M3H0</accession>
<feature type="domain" description="Protein zer-1 homolog-like C-terminal" evidence="2">
    <location>
        <begin position="407"/>
        <end position="764"/>
    </location>
</feature>
<gene>
    <name evidence="5" type="primary">LOC108557193</name>
</gene>
<dbReference type="InterPro" id="IPR055142">
    <property type="entry name" value="ZER1-like_C"/>
</dbReference>